<proteinExistence type="predicted"/>
<dbReference type="Proteomes" id="UP000595636">
    <property type="component" value="Chromosome"/>
</dbReference>
<name>A0A7T7REI4_9ACTN</name>
<evidence type="ECO:0000256" key="1">
    <source>
        <dbReference type="SAM" id="SignalP"/>
    </source>
</evidence>
<keyword evidence="3" id="KW-1185">Reference proteome</keyword>
<dbReference type="AlphaFoldDB" id="A0A7T7REI4"/>
<dbReference type="EMBL" id="CP066831">
    <property type="protein sequence ID" value="QQM43707.1"/>
    <property type="molecule type" value="Genomic_DNA"/>
</dbReference>
<dbReference type="RefSeq" id="WP_200398634.1">
    <property type="nucleotide sequence ID" value="NZ_CP066831.1"/>
</dbReference>
<evidence type="ECO:0000313" key="3">
    <source>
        <dbReference type="Proteomes" id="UP000595636"/>
    </source>
</evidence>
<keyword evidence="1" id="KW-0732">Signal</keyword>
<feature type="chain" id="PRO_5032539294" evidence="1">
    <location>
        <begin position="32"/>
        <end position="359"/>
    </location>
</feature>
<reference evidence="2 3" key="1">
    <citation type="submission" date="2020-12" db="EMBL/GenBank/DDBJ databases">
        <title>A novel species.</title>
        <authorList>
            <person name="Li K."/>
        </authorList>
    </citation>
    <scope>NUCLEOTIDE SEQUENCE [LARGE SCALE GENOMIC DNA]</scope>
    <source>
        <strain evidence="2 3">ZYC-3</strain>
    </source>
</reference>
<dbReference type="InterPro" id="IPR045727">
    <property type="entry name" value="DUF6081"/>
</dbReference>
<dbReference type="Pfam" id="PF19559">
    <property type="entry name" value="DUF6081"/>
    <property type="match status" value="1"/>
</dbReference>
<dbReference type="KEGG" id="slf:JEQ17_32870"/>
<feature type="signal peptide" evidence="1">
    <location>
        <begin position="1"/>
        <end position="31"/>
    </location>
</feature>
<sequence>MPRRTFVSRHGLLLAAAALGTVMTTPGTSTAKPGNRGYRMVWDDFAEGFRTEGEGARWFHVAGGPYRADDGIVTTRRGELSVRARGSHPVTGEPAFTQTIPAENPVGMPGSGDHAKFIAYTSHTASSGHPGFDAHEGYELLFETRLSGRTYGTAGHPFGDAVRDPEDDLRLSSAMMLTTDPETSVSFDFVVTNKRIYAWYGRPTFLRGQLGDYASFAHTVPLVARRPGDSHDFGIAYDRAAGVVRWLIDGEEHFRVDRIGHRLDRSTATLDEGGEETLVKPRQLNAGLGLLTLLDASWPTDKGLVRLSARKHTTYYRPSVGAPQEQTFADEDSTDAGRLFGQGAAVRLGSYRVTSRRSR</sequence>
<organism evidence="2 3">
    <name type="scientific">Streptomyces liliifuscus</name>
    <dbReference type="NCBI Taxonomy" id="2797636"/>
    <lineage>
        <taxon>Bacteria</taxon>
        <taxon>Bacillati</taxon>
        <taxon>Actinomycetota</taxon>
        <taxon>Actinomycetes</taxon>
        <taxon>Kitasatosporales</taxon>
        <taxon>Streptomycetaceae</taxon>
        <taxon>Streptomyces</taxon>
    </lineage>
</organism>
<accession>A0A7T7REI4</accession>
<protein>
    <submittedName>
        <fullName evidence="2">Uncharacterized protein</fullName>
    </submittedName>
</protein>
<evidence type="ECO:0000313" key="2">
    <source>
        <dbReference type="EMBL" id="QQM43707.1"/>
    </source>
</evidence>
<gene>
    <name evidence="2" type="ORF">JEQ17_32870</name>
</gene>